<evidence type="ECO:0000259" key="2">
    <source>
        <dbReference type="PROSITE" id="PS50271"/>
    </source>
</evidence>
<name>A0ABS1VT61_9ACTN</name>
<comment type="caution">
    <text evidence="3">The sequence shown here is derived from an EMBL/GenBank/DDBJ whole genome shotgun (WGS) entry which is preliminary data.</text>
</comment>
<dbReference type="Pfam" id="PF02148">
    <property type="entry name" value="zf-UBP"/>
    <property type="match status" value="1"/>
</dbReference>
<evidence type="ECO:0000313" key="3">
    <source>
        <dbReference type="EMBL" id="MBL7257650.1"/>
    </source>
</evidence>
<feature type="region of interest" description="Disordered" evidence="1">
    <location>
        <begin position="78"/>
        <end position="116"/>
    </location>
</feature>
<feature type="domain" description="UBP-type" evidence="2">
    <location>
        <begin position="1"/>
        <end position="98"/>
    </location>
</feature>
<sequence>MTSENAIQPDVPPSGTGCVECLDNGGWWFHLRRCAQCGHIGCCDTSPAQHATAHWRETGHPVIQSFEPGEDWYWDFTTQEAGNGPQLAPATSRPDDQSVPGPAENVPADWRTKLNR</sequence>
<protein>
    <submittedName>
        <fullName evidence="3">UBP-type zinc finger domain-containing protein</fullName>
    </submittedName>
</protein>
<dbReference type="Gene3D" id="3.30.40.10">
    <property type="entry name" value="Zinc/RING finger domain, C3HC4 (zinc finger)"/>
    <property type="match status" value="1"/>
</dbReference>
<dbReference type="Proteomes" id="UP000598996">
    <property type="component" value="Unassembled WGS sequence"/>
</dbReference>
<dbReference type="SUPFAM" id="SSF57850">
    <property type="entry name" value="RING/U-box"/>
    <property type="match status" value="1"/>
</dbReference>
<keyword evidence="4" id="KW-1185">Reference proteome</keyword>
<dbReference type="InterPro" id="IPR013083">
    <property type="entry name" value="Znf_RING/FYVE/PHD"/>
</dbReference>
<dbReference type="PROSITE" id="PS50271">
    <property type="entry name" value="ZF_UBP"/>
    <property type="match status" value="1"/>
</dbReference>
<dbReference type="InterPro" id="IPR001607">
    <property type="entry name" value="Znf_UBP"/>
</dbReference>
<proteinExistence type="predicted"/>
<accession>A0ABS1VT61</accession>
<evidence type="ECO:0000313" key="4">
    <source>
        <dbReference type="Proteomes" id="UP000598996"/>
    </source>
</evidence>
<dbReference type="RefSeq" id="WP_202994276.1">
    <property type="nucleotide sequence ID" value="NZ_JAENHO010000007.1"/>
</dbReference>
<gene>
    <name evidence="3" type="ORF">JKJ07_25435</name>
</gene>
<dbReference type="EMBL" id="JAENHO010000007">
    <property type="protein sequence ID" value="MBL7257650.1"/>
    <property type="molecule type" value="Genomic_DNA"/>
</dbReference>
<evidence type="ECO:0000256" key="1">
    <source>
        <dbReference type="SAM" id="MobiDB-lite"/>
    </source>
</evidence>
<reference evidence="3 4" key="1">
    <citation type="submission" date="2021-01" db="EMBL/GenBank/DDBJ databases">
        <title>Actinoplanes sp. nov. LDG1-01 isolated from lichen.</title>
        <authorList>
            <person name="Saeng-In P."/>
            <person name="Phongsopitanun W."/>
            <person name="Kanchanasin P."/>
            <person name="Yuki M."/>
            <person name="Kudo T."/>
            <person name="Ohkuma M."/>
            <person name="Tanasupawat S."/>
        </authorList>
    </citation>
    <scope>NUCLEOTIDE SEQUENCE [LARGE SCALE GENOMIC DNA]</scope>
    <source>
        <strain evidence="3 4">LDG1-01</strain>
    </source>
</reference>
<organism evidence="3 4">
    <name type="scientific">Paractinoplanes lichenicola</name>
    <dbReference type="NCBI Taxonomy" id="2802976"/>
    <lineage>
        <taxon>Bacteria</taxon>
        <taxon>Bacillati</taxon>
        <taxon>Actinomycetota</taxon>
        <taxon>Actinomycetes</taxon>
        <taxon>Micromonosporales</taxon>
        <taxon>Micromonosporaceae</taxon>
        <taxon>Paractinoplanes</taxon>
    </lineage>
</organism>